<gene>
    <name evidence="3" type="ORF">GCM10009114_00310</name>
</gene>
<dbReference type="InterPro" id="IPR012368">
    <property type="entry name" value="OxRdtase_Mopterin-bd_su_IorB"/>
</dbReference>
<evidence type="ECO:0000313" key="3">
    <source>
        <dbReference type="EMBL" id="GAA0851871.1"/>
    </source>
</evidence>
<dbReference type="Gene3D" id="3.30.365.10">
    <property type="entry name" value="Aldehyde oxidase/xanthine dehydrogenase, molybdopterin binding domain"/>
    <property type="match status" value="4"/>
</dbReference>
<dbReference type="InterPro" id="IPR019546">
    <property type="entry name" value="TAT_signal_bac_arc"/>
</dbReference>
<dbReference type="PANTHER" id="PTHR47495">
    <property type="entry name" value="ALDEHYDE DEHYDROGENASE"/>
    <property type="match status" value="1"/>
</dbReference>
<dbReference type="InterPro" id="IPR008274">
    <property type="entry name" value="AldOxase/xan_DH_MoCoBD1"/>
</dbReference>
<keyword evidence="1" id="KW-0732">Signal</keyword>
<accession>A0ABN1LBN1</accession>
<evidence type="ECO:0000256" key="1">
    <source>
        <dbReference type="ARBA" id="ARBA00022729"/>
    </source>
</evidence>
<reference evidence="3 4" key="1">
    <citation type="journal article" date="2019" name="Int. J. Syst. Evol. Microbiol.">
        <title>The Global Catalogue of Microorganisms (GCM) 10K type strain sequencing project: providing services to taxonomists for standard genome sequencing and annotation.</title>
        <authorList>
            <consortium name="The Broad Institute Genomics Platform"/>
            <consortium name="The Broad Institute Genome Sequencing Center for Infectious Disease"/>
            <person name="Wu L."/>
            <person name="Ma J."/>
        </authorList>
    </citation>
    <scope>NUCLEOTIDE SEQUENCE [LARGE SCALE GENOMIC DNA]</scope>
    <source>
        <strain evidence="3 4">JCM 15896</strain>
    </source>
</reference>
<dbReference type="PANTHER" id="PTHR47495:SF3">
    <property type="entry name" value="BLR6219 PROTEIN"/>
    <property type="match status" value="1"/>
</dbReference>
<dbReference type="Gene3D" id="3.90.1170.50">
    <property type="entry name" value="Aldehyde oxidase/xanthine dehydrogenase, a/b hammerhead"/>
    <property type="match status" value="1"/>
</dbReference>
<dbReference type="RefSeq" id="WP_343855530.1">
    <property type="nucleotide sequence ID" value="NZ_BAAAFD010000001.1"/>
</dbReference>
<dbReference type="PIRSF" id="PIRSF036389">
    <property type="entry name" value="IOR_B"/>
    <property type="match status" value="1"/>
</dbReference>
<dbReference type="SMART" id="SM01008">
    <property type="entry name" value="Ald_Xan_dh_C"/>
    <property type="match status" value="1"/>
</dbReference>
<keyword evidence="4" id="KW-1185">Reference proteome</keyword>
<feature type="domain" description="Aldehyde oxidase/xanthine dehydrogenase a/b hammerhead" evidence="2">
    <location>
        <begin position="207"/>
        <end position="296"/>
    </location>
</feature>
<dbReference type="InterPro" id="IPR052516">
    <property type="entry name" value="N-heterocyclic_Hydroxylase"/>
</dbReference>
<dbReference type="InterPro" id="IPR000674">
    <property type="entry name" value="Ald_Oxase/Xan_DH_a/b"/>
</dbReference>
<dbReference type="EMBL" id="BAAAFD010000001">
    <property type="protein sequence ID" value="GAA0851871.1"/>
    <property type="molecule type" value="Genomic_DNA"/>
</dbReference>
<organism evidence="3 4">
    <name type="scientific">Aliiglaciecola litoralis</name>
    <dbReference type="NCBI Taxonomy" id="582857"/>
    <lineage>
        <taxon>Bacteria</taxon>
        <taxon>Pseudomonadati</taxon>
        <taxon>Pseudomonadota</taxon>
        <taxon>Gammaproteobacteria</taxon>
        <taxon>Alteromonadales</taxon>
        <taxon>Alteromonadaceae</taxon>
        <taxon>Aliiglaciecola</taxon>
    </lineage>
</organism>
<evidence type="ECO:0000313" key="4">
    <source>
        <dbReference type="Proteomes" id="UP001500359"/>
    </source>
</evidence>
<name>A0ABN1LBN1_9ALTE</name>
<evidence type="ECO:0000259" key="2">
    <source>
        <dbReference type="SMART" id="SM01008"/>
    </source>
</evidence>
<dbReference type="SUPFAM" id="SSF56003">
    <property type="entry name" value="Molybdenum cofactor-binding domain"/>
    <property type="match status" value="2"/>
</dbReference>
<protein>
    <submittedName>
        <fullName evidence="3">Molybdopterin-dependent oxidoreductase</fullName>
    </submittedName>
</protein>
<dbReference type="Pfam" id="PF02738">
    <property type="entry name" value="MoCoBD_1"/>
    <property type="match status" value="1"/>
</dbReference>
<dbReference type="InterPro" id="IPR006311">
    <property type="entry name" value="TAT_signal"/>
</dbReference>
<dbReference type="InterPro" id="IPR037165">
    <property type="entry name" value="AldOxase/xan_DH_Mopterin-bd_sf"/>
</dbReference>
<dbReference type="NCBIfam" id="TIGR01409">
    <property type="entry name" value="TAT_signal_seq"/>
    <property type="match status" value="1"/>
</dbReference>
<dbReference type="PROSITE" id="PS51318">
    <property type="entry name" value="TAT"/>
    <property type="match status" value="1"/>
</dbReference>
<comment type="caution">
    <text evidence="3">The sequence shown here is derived from an EMBL/GenBank/DDBJ whole genome shotgun (WGS) entry which is preliminary data.</text>
</comment>
<dbReference type="Pfam" id="PF20256">
    <property type="entry name" value="MoCoBD_2"/>
    <property type="match status" value="2"/>
</dbReference>
<sequence>MSQLIENVSRRHFLKVSSIGTGSLVLSSLLPSITPVWAQHPEKSNELNLFVSINSDNTVNIICHRSEMGQGIRTSIPQVVAEELCADWQLVSVIQGLANEAYGSQNTDGSRSIRRFYTTLRQMGAAARSMLEQAAAEMWKVDVTEVYAKDSYIHHKLSSKKVSFGYIADKAAKLTPPDTEKLTFKSKKQFRLIGKPVDGIDLPELVSGKAVFGQDVILDNMLFASIERSPVVGAKVMSFNADAAKAVNGVVDTFQMPEQPSPVVFHPLNGVAVLASNTWAALQGRKALAIEWQLGDNQKHNSADYLTDLKQKIVTKGKAFREAGDAYAGLDAAQQTHQATYTMPYLVHAPMEPPAATAVFKDGSCEIWACTQTPQSTQANVAGALGIDKSKVKVHVTFLGGGFGRKSKPDFSVEAALLARHAGRPVKVVWSREDDIQHGYYHAISAQHFSAGLDSANKVTSWVQRTAFPSISWTFDPSVDEPQAGELSLGFGDVPFAVDNLSCETHKATGHIRIGWIRSVSNIHHAFAQGSFVDELAEKAGISTYKMWHQLLGENRKVDPKAQGFDYQNYGESMDTFPIDVSRLKRVLDDVVSKSGADKPTANHEGWGLSVQRSFVSYVAVATKVKVVDGKVKVLEMHSTIDAGTIVNPDRVRAQQEGSMIFGLSIALMGEISVKSGVVEQSNYHDYPVLRINQCPKIESYIIESDAPPGGVGEPGTPPVAASLANAIFHASGKRIRDLPVSKHMSV</sequence>
<dbReference type="Proteomes" id="UP001500359">
    <property type="component" value="Unassembled WGS sequence"/>
</dbReference>
<dbReference type="InterPro" id="IPR046867">
    <property type="entry name" value="AldOxase/xan_DH_MoCoBD2"/>
</dbReference>
<proteinExistence type="predicted"/>